<evidence type="ECO:0000256" key="3">
    <source>
        <dbReference type="PROSITE-ProRule" id="PRU00169"/>
    </source>
</evidence>
<dbReference type="Gene3D" id="1.10.3210.10">
    <property type="entry name" value="Hypothetical protein af1432"/>
    <property type="match status" value="1"/>
</dbReference>
<keyword evidence="4" id="KW-0175">Coiled coil</keyword>
<evidence type="ECO:0000259" key="6">
    <source>
        <dbReference type="PROSITE" id="PS50887"/>
    </source>
</evidence>
<dbReference type="PROSITE" id="PS51833">
    <property type="entry name" value="HDOD"/>
    <property type="match status" value="1"/>
</dbReference>
<dbReference type="Gene3D" id="3.30.70.270">
    <property type="match status" value="1"/>
</dbReference>
<gene>
    <name evidence="8" type="primary">mmoQ</name>
    <name evidence="8" type="ordered locus">azo1444</name>
</gene>
<dbReference type="GO" id="GO:0000160">
    <property type="term" value="P:phosphorelay signal transduction system"/>
    <property type="evidence" value="ECO:0007669"/>
    <property type="project" value="InterPro"/>
</dbReference>
<comment type="catalytic activity">
    <reaction evidence="2">
        <text>2 GTP = 3',3'-c-di-GMP + 2 diphosphate</text>
        <dbReference type="Rhea" id="RHEA:24898"/>
        <dbReference type="ChEBI" id="CHEBI:33019"/>
        <dbReference type="ChEBI" id="CHEBI:37565"/>
        <dbReference type="ChEBI" id="CHEBI:58805"/>
        <dbReference type="EC" id="2.7.7.65"/>
    </reaction>
</comment>
<feature type="domain" description="Response regulatory" evidence="5">
    <location>
        <begin position="336"/>
        <end position="452"/>
    </location>
</feature>
<dbReference type="PROSITE" id="PS50110">
    <property type="entry name" value="RESPONSE_REGULATORY"/>
    <property type="match status" value="1"/>
</dbReference>
<dbReference type="EC" id="2.7.7.65" evidence="1"/>
<dbReference type="KEGG" id="azo:azo1444"/>
<dbReference type="GO" id="GO:0005886">
    <property type="term" value="C:plasma membrane"/>
    <property type="evidence" value="ECO:0007669"/>
    <property type="project" value="TreeGrafter"/>
</dbReference>
<dbReference type="SUPFAM" id="SSF55073">
    <property type="entry name" value="Nucleotide cyclase"/>
    <property type="match status" value="1"/>
</dbReference>
<dbReference type="CDD" id="cd01949">
    <property type="entry name" value="GGDEF"/>
    <property type="match status" value="1"/>
</dbReference>
<dbReference type="SUPFAM" id="SSF109604">
    <property type="entry name" value="HD-domain/PDEase-like"/>
    <property type="match status" value="1"/>
</dbReference>
<dbReference type="FunFam" id="3.30.70.270:FF:000001">
    <property type="entry name" value="Diguanylate cyclase domain protein"/>
    <property type="match status" value="1"/>
</dbReference>
<evidence type="ECO:0000313" key="9">
    <source>
        <dbReference type="Proteomes" id="UP000002588"/>
    </source>
</evidence>
<feature type="domain" description="HDOD" evidence="7">
    <location>
        <begin position="18"/>
        <end position="214"/>
    </location>
</feature>
<feature type="coiled-coil region" evidence="4">
    <location>
        <begin position="447"/>
        <end position="474"/>
    </location>
</feature>
<reference evidence="8 9" key="1">
    <citation type="journal article" date="2006" name="Nat. Biotechnol.">
        <title>Complete genome of the mutualistic, N2-fixing grass endophyte Azoarcus sp. strain BH72.</title>
        <authorList>
            <person name="Krause A."/>
            <person name="Ramakumar A."/>
            <person name="Bartels D."/>
            <person name="Battistoni F."/>
            <person name="Bekel T."/>
            <person name="Boch J."/>
            <person name="Boehm M."/>
            <person name="Friedrich F."/>
            <person name="Hurek T."/>
            <person name="Krause L."/>
            <person name="Linke B."/>
            <person name="McHardy A.C."/>
            <person name="Sarkar A."/>
            <person name="Schneiker S."/>
            <person name="Syed A.A."/>
            <person name="Thauer R."/>
            <person name="Vorhoelter F.-J."/>
            <person name="Weidner S."/>
            <person name="Puehler A."/>
            <person name="Reinhold-Hurek B."/>
            <person name="Kaiser O."/>
            <person name="Goesmann A."/>
        </authorList>
    </citation>
    <scope>NUCLEOTIDE SEQUENCE [LARGE SCALE GENOMIC DNA]</scope>
    <source>
        <strain evidence="8 9">BH72</strain>
    </source>
</reference>
<keyword evidence="3" id="KW-0597">Phosphoprotein</keyword>
<dbReference type="STRING" id="62928.azo1444"/>
<dbReference type="eggNOG" id="COG3706">
    <property type="taxonomic scope" value="Bacteria"/>
</dbReference>
<dbReference type="GO" id="GO:0043709">
    <property type="term" value="P:cell adhesion involved in single-species biofilm formation"/>
    <property type="evidence" value="ECO:0007669"/>
    <property type="project" value="TreeGrafter"/>
</dbReference>
<dbReference type="SMART" id="SM00448">
    <property type="entry name" value="REC"/>
    <property type="match status" value="1"/>
</dbReference>
<dbReference type="CDD" id="cd17574">
    <property type="entry name" value="REC_OmpR"/>
    <property type="match status" value="1"/>
</dbReference>
<dbReference type="Pfam" id="PF00072">
    <property type="entry name" value="Response_reg"/>
    <property type="match status" value="1"/>
</dbReference>
<dbReference type="SMART" id="SM00267">
    <property type="entry name" value="GGDEF"/>
    <property type="match status" value="1"/>
</dbReference>
<evidence type="ECO:0000256" key="1">
    <source>
        <dbReference type="ARBA" id="ARBA00012528"/>
    </source>
</evidence>
<dbReference type="PANTHER" id="PTHR45138">
    <property type="entry name" value="REGULATORY COMPONENTS OF SENSORY TRANSDUCTION SYSTEM"/>
    <property type="match status" value="1"/>
</dbReference>
<sequence>MPPLDMHRFEQLKASGELPSPRGVALAIIRLTQEEEVSIPELARIIKSDPAFVGRLIKAANGTVPLNRRAIVSVQEALMVLGLPAVRTMALGFSLLSNYRKGACAGFDYGRFWSSSLLMALSMQVLVQRVRVVAADEAFSVGLLARVGELALATLYPADYGRILLESRRFPELRLFDLEQQAFAMTHRELSAAMLVDWGLPPIFTQPVMFFEQADKATFAAESREAQLMECLGLARTLAELCLAPSVEQTSMMPGVLKQAAALGLNKEDFAAACERIGREWMEWGKLLQLETLAPPQFSDLIERSGGTGQPVPAACAGADGGAEAAETGARDGGMRVLVVDDEASIRKLMCAVLEEAGHTVFEAENGRIGLERALDIQPHMMVLDWVMPEMEGLELVRALRATKIGRSIYILLLTNVEDDERLIEAFEVGADDFVTKPVKPRVLAARMRAGQRVVRLQQELERDREEIRHFAAELAITNRRLQEAALTDALTGFPNRRYAIDRMQQEWTAAKRNGRPLSCMIIDLDGFKQINDTYGHDVGDMVLRQSADALRLALRGQDVICRTGGDEFLVICPDTDLAQGLSCAERLRAAVDALAIVTGADTLGLTISIGVAVRDDSMADLDALMKRADQGAYLAKQRGRNCVASVQGGAAGAQR</sequence>
<evidence type="ECO:0000259" key="5">
    <source>
        <dbReference type="PROSITE" id="PS50110"/>
    </source>
</evidence>
<dbReference type="GO" id="GO:0052621">
    <property type="term" value="F:diguanylate cyclase activity"/>
    <property type="evidence" value="ECO:0007669"/>
    <property type="project" value="UniProtKB-EC"/>
</dbReference>
<dbReference type="InterPro" id="IPR013976">
    <property type="entry name" value="HDOD"/>
</dbReference>
<dbReference type="InterPro" id="IPR001789">
    <property type="entry name" value="Sig_transdc_resp-reg_receiver"/>
</dbReference>
<dbReference type="InterPro" id="IPR011006">
    <property type="entry name" value="CheY-like_superfamily"/>
</dbReference>
<dbReference type="RefSeq" id="WP_011765177.1">
    <property type="nucleotide sequence ID" value="NC_008702.1"/>
</dbReference>
<dbReference type="InterPro" id="IPR000160">
    <property type="entry name" value="GGDEF_dom"/>
</dbReference>
<dbReference type="Proteomes" id="UP000002588">
    <property type="component" value="Chromosome"/>
</dbReference>
<name>A1K5F6_AZOSB</name>
<organism evidence="8 9">
    <name type="scientific">Azoarcus sp. (strain BH72)</name>
    <dbReference type="NCBI Taxonomy" id="418699"/>
    <lineage>
        <taxon>Bacteria</taxon>
        <taxon>Pseudomonadati</taxon>
        <taxon>Pseudomonadota</taxon>
        <taxon>Betaproteobacteria</taxon>
        <taxon>Rhodocyclales</taxon>
        <taxon>Zoogloeaceae</taxon>
        <taxon>Azoarcus</taxon>
    </lineage>
</organism>
<dbReference type="PROSITE" id="PS50887">
    <property type="entry name" value="GGDEF"/>
    <property type="match status" value="1"/>
</dbReference>
<dbReference type="HOGENOM" id="CLU_019124_1_0_4"/>
<protein>
    <recommendedName>
        <fullName evidence="1">diguanylate cyclase</fullName>
        <ecNumber evidence="1">2.7.7.65</ecNumber>
    </recommendedName>
</protein>
<evidence type="ECO:0000313" key="8">
    <source>
        <dbReference type="EMBL" id="CAL94061.1"/>
    </source>
</evidence>
<dbReference type="Gene3D" id="3.40.50.2300">
    <property type="match status" value="1"/>
</dbReference>
<dbReference type="Pfam" id="PF00990">
    <property type="entry name" value="GGDEF"/>
    <property type="match status" value="1"/>
</dbReference>
<dbReference type="InterPro" id="IPR043128">
    <property type="entry name" value="Rev_trsase/Diguanyl_cyclase"/>
</dbReference>
<keyword evidence="9" id="KW-1185">Reference proteome</keyword>
<accession>A1K5F6</accession>
<dbReference type="InterPro" id="IPR029787">
    <property type="entry name" value="Nucleotide_cyclase"/>
</dbReference>
<feature type="modified residue" description="4-aspartylphosphate" evidence="3">
    <location>
        <position position="385"/>
    </location>
</feature>
<dbReference type="SUPFAM" id="SSF52172">
    <property type="entry name" value="CheY-like"/>
    <property type="match status" value="1"/>
</dbReference>
<dbReference type="EMBL" id="AM406670">
    <property type="protein sequence ID" value="CAL94061.1"/>
    <property type="molecule type" value="Genomic_DNA"/>
</dbReference>
<evidence type="ECO:0000256" key="2">
    <source>
        <dbReference type="ARBA" id="ARBA00034247"/>
    </source>
</evidence>
<dbReference type="GO" id="GO:1902201">
    <property type="term" value="P:negative regulation of bacterial-type flagellum-dependent cell motility"/>
    <property type="evidence" value="ECO:0007669"/>
    <property type="project" value="TreeGrafter"/>
</dbReference>
<dbReference type="eggNOG" id="COG1639">
    <property type="taxonomic scope" value="Bacteria"/>
</dbReference>
<feature type="domain" description="GGDEF" evidence="6">
    <location>
        <begin position="516"/>
        <end position="649"/>
    </location>
</feature>
<evidence type="ECO:0000259" key="7">
    <source>
        <dbReference type="PROSITE" id="PS51833"/>
    </source>
</evidence>
<dbReference type="Pfam" id="PF08668">
    <property type="entry name" value="HDOD"/>
    <property type="match status" value="1"/>
</dbReference>
<evidence type="ECO:0000256" key="4">
    <source>
        <dbReference type="SAM" id="Coils"/>
    </source>
</evidence>
<dbReference type="InterPro" id="IPR050469">
    <property type="entry name" value="Diguanylate_Cyclase"/>
</dbReference>
<dbReference type="AlphaFoldDB" id="A1K5F6"/>
<dbReference type="PANTHER" id="PTHR45138:SF9">
    <property type="entry name" value="DIGUANYLATE CYCLASE DGCM-RELATED"/>
    <property type="match status" value="1"/>
</dbReference>
<proteinExistence type="predicted"/>
<dbReference type="NCBIfam" id="TIGR00254">
    <property type="entry name" value="GGDEF"/>
    <property type="match status" value="1"/>
</dbReference>